<evidence type="ECO:0000256" key="1">
    <source>
        <dbReference type="SAM" id="SignalP"/>
    </source>
</evidence>
<gene>
    <name evidence="3" type="ORF">PtrM4_035610</name>
</gene>
<reference evidence="3 4" key="1">
    <citation type="journal article" date="2018" name="BMC Genomics">
        <title>Comparative genomics of the wheat fungal pathogen Pyrenophora tritici-repentis reveals chromosomal variations and genome plasticity.</title>
        <authorList>
            <person name="Moolhuijzen P."/>
            <person name="See P.T."/>
            <person name="Hane J.K."/>
            <person name="Shi G."/>
            <person name="Liu Z."/>
            <person name="Oliver R.P."/>
            <person name="Moffat C.S."/>
        </authorList>
    </citation>
    <scope>NUCLEOTIDE SEQUENCE [LARGE SCALE GENOMIC DNA]</scope>
    <source>
        <strain evidence="3">M4</strain>
    </source>
</reference>
<dbReference type="PANTHER" id="PTHR39613:SF1">
    <property type="entry name" value="ANCHORED CELL WALL PROTEIN, PUTATIVE (AFU_ORTHOLOGUE AFUA_4G08960)-RELATED"/>
    <property type="match status" value="1"/>
</dbReference>
<evidence type="ECO:0000259" key="2">
    <source>
        <dbReference type="Pfam" id="PF09792"/>
    </source>
</evidence>
<dbReference type="KEGG" id="ptrr:6347365"/>
<evidence type="ECO:0000313" key="4">
    <source>
        <dbReference type="Proteomes" id="UP000245464"/>
    </source>
</evidence>
<protein>
    <submittedName>
        <fullName evidence="3">But2 multi-domain protein</fullName>
    </submittedName>
</protein>
<dbReference type="AlphaFoldDB" id="A0A2W1H5Q6"/>
<dbReference type="EMBL" id="NQIK02000001">
    <property type="protein sequence ID" value="KAF7579321.1"/>
    <property type="molecule type" value="Genomic_DNA"/>
</dbReference>
<sequence length="190" mass="20915">MLALALLSALFGLTVFAELIDIQFPHMLLPLKEAQPNIAFKTQPDATVSLNSQTGDEQWTAVNFDVPDHGNTHCHVNFHLNTNKLKSAPVGLKGQAPFAINISRIEPTLVNGGTTWNTKPATIEHVAIFILDKDLGTSEIFGKWFDCPKGVAQFIIHPAGARDLEAYWYELDYTMADGGPHGITLEMFAR</sequence>
<feature type="domain" description="Ubiquitin 3 binding protein But2 C-terminal" evidence="2">
    <location>
        <begin position="23"/>
        <end position="165"/>
    </location>
</feature>
<organism evidence="3 4">
    <name type="scientific">Pyrenophora tritici-repentis</name>
    <dbReference type="NCBI Taxonomy" id="45151"/>
    <lineage>
        <taxon>Eukaryota</taxon>
        <taxon>Fungi</taxon>
        <taxon>Dikarya</taxon>
        <taxon>Ascomycota</taxon>
        <taxon>Pezizomycotina</taxon>
        <taxon>Dothideomycetes</taxon>
        <taxon>Pleosporomycetidae</taxon>
        <taxon>Pleosporales</taxon>
        <taxon>Pleosporineae</taxon>
        <taxon>Pleosporaceae</taxon>
        <taxon>Pyrenophora</taxon>
    </lineage>
</organism>
<dbReference type="InterPro" id="IPR018620">
    <property type="entry name" value="Ubiquitin3-bd_protein_But2_C"/>
</dbReference>
<name>A0A2W1H5Q6_9PLEO</name>
<feature type="chain" id="PRO_5041068473" evidence="1">
    <location>
        <begin position="18"/>
        <end position="190"/>
    </location>
</feature>
<feature type="signal peptide" evidence="1">
    <location>
        <begin position="1"/>
        <end position="17"/>
    </location>
</feature>
<keyword evidence="1" id="KW-0732">Signal</keyword>
<comment type="caution">
    <text evidence="3">The sequence shown here is derived from an EMBL/GenBank/DDBJ whole genome shotgun (WGS) entry which is preliminary data.</text>
</comment>
<accession>A0A2W1H5Q6</accession>
<dbReference type="GeneID" id="6347365"/>
<dbReference type="RefSeq" id="XP_001939409.2">
    <property type="nucleotide sequence ID" value="XM_001939374.2"/>
</dbReference>
<dbReference type="Pfam" id="PF09792">
    <property type="entry name" value="But2"/>
    <property type="match status" value="1"/>
</dbReference>
<dbReference type="PANTHER" id="PTHR39613">
    <property type="entry name" value="ANCHORED CELL WALL PROTEIN, PUTATIVE (AFU_ORTHOLOGUE AFUA_4G08960)-RELATED"/>
    <property type="match status" value="1"/>
</dbReference>
<proteinExistence type="predicted"/>
<dbReference type="Proteomes" id="UP000245464">
    <property type="component" value="Chromosome 1"/>
</dbReference>
<evidence type="ECO:0000313" key="3">
    <source>
        <dbReference type="EMBL" id="KAF7579321.1"/>
    </source>
</evidence>